<comment type="caution">
    <text evidence="1">The sequence shown here is derived from an EMBL/GenBank/DDBJ whole genome shotgun (WGS) entry which is preliminary data.</text>
</comment>
<name>A0A2K1DX74_9FLAO</name>
<dbReference type="RefSeq" id="WP_103052518.1">
    <property type="nucleotide sequence ID" value="NZ_POWF01000007.1"/>
</dbReference>
<sequence>MDLRQLDRVIEMAWEDRTPFEAIDYQFGLSESDVIQIMRRELKPSSFKLWRKRVNSGMSQKHLKRRNVNISKFKCSRQRAISNNKIAKR</sequence>
<protein>
    <submittedName>
        <fullName evidence="1">TIGR03643 family protein</fullName>
    </submittedName>
</protein>
<dbReference type="OrthoDB" id="289296at2"/>
<evidence type="ECO:0000313" key="1">
    <source>
        <dbReference type="EMBL" id="PNQ72637.1"/>
    </source>
</evidence>
<keyword evidence="2" id="KW-1185">Reference proteome</keyword>
<dbReference type="InterPro" id="IPR019882">
    <property type="entry name" value="CHP03643"/>
</dbReference>
<accession>A0A2K1DX74</accession>
<proteinExistence type="predicted"/>
<dbReference type="EMBL" id="POWF01000007">
    <property type="protein sequence ID" value="PNQ72637.1"/>
    <property type="molecule type" value="Genomic_DNA"/>
</dbReference>
<dbReference type="AlphaFoldDB" id="A0A2K1DX74"/>
<dbReference type="NCBIfam" id="TIGR03643">
    <property type="entry name" value="TIGR03643 family protein"/>
    <property type="match status" value="1"/>
</dbReference>
<dbReference type="Proteomes" id="UP000236641">
    <property type="component" value="Unassembled WGS sequence"/>
</dbReference>
<evidence type="ECO:0000313" key="2">
    <source>
        <dbReference type="Proteomes" id="UP000236641"/>
    </source>
</evidence>
<gene>
    <name evidence="1" type="ORF">C1T31_10845</name>
</gene>
<reference evidence="1 2" key="1">
    <citation type="submission" date="2018-01" db="EMBL/GenBank/DDBJ databases">
        <title>The draft genome of Hanstruepera neustonica JCM19743.</title>
        <authorList>
            <person name="He R.-H."/>
            <person name="Du Z.-J."/>
        </authorList>
    </citation>
    <scope>NUCLEOTIDE SEQUENCE [LARGE SCALE GENOMIC DNA]</scope>
    <source>
        <strain evidence="1 2">JCM19743</strain>
    </source>
</reference>
<dbReference type="Pfam" id="PF10985">
    <property type="entry name" value="DUF2805"/>
    <property type="match status" value="1"/>
</dbReference>
<organism evidence="1 2">
    <name type="scientific">Hanstruepera neustonica</name>
    <dbReference type="NCBI Taxonomy" id="1445657"/>
    <lineage>
        <taxon>Bacteria</taxon>
        <taxon>Pseudomonadati</taxon>
        <taxon>Bacteroidota</taxon>
        <taxon>Flavobacteriia</taxon>
        <taxon>Flavobacteriales</taxon>
        <taxon>Flavobacteriaceae</taxon>
        <taxon>Hanstruepera</taxon>
    </lineage>
</organism>